<dbReference type="Pfam" id="PF13614">
    <property type="entry name" value="AAA_31"/>
    <property type="match status" value="1"/>
</dbReference>
<dbReference type="Pfam" id="PF13807">
    <property type="entry name" value="GNVR"/>
    <property type="match status" value="1"/>
</dbReference>
<keyword evidence="8 16" id="KW-0812">Transmembrane</keyword>
<organism evidence="20 21">
    <name type="scientific">Methylomonas paludis</name>
    <dbReference type="NCBI Taxonomy" id="1173101"/>
    <lineage>
        <taxon>Bacteria</taxon>
        <taxon>Pseudomonadati</taxon>
        <taxon>Pseudomonadota</taxon>
        <taxon>Gammaproteobacteria</taxon>
        <taxon>Methylococcales</taxon>
        <taxon>Methylococcaceae</taxon>
        <taxon>Methylomonas</taxon>
    </lineage>
</organism>
<evidence type="ECO:0000256" key="9">
    <source>
        <dbReference type="ARBA" id="ARBA00022741"/>
    </source>
</evidence>
<dbReference type="InterPro" id="IPR050445">
    <property type="entry name" value="Bact_polysacc_biosynth/exp"/>
</dbReference>
<sequence length="759" mass="85487">MNLQTIERAASGMEYTEKSLANTAINSQEGIDLTKYWRIIRYNKWNIIGIGGLFAVLAVIAMIKSTPIYRSTGSILIDAQQSKILMMNDAYEMQTLTEQYFRTQIELLKSRDLIRKVIEKLDLADNPEFNKPKEKNLLRAKLTALLPAVFENKDEKNQQNDIDYSKYSKEEGLISDFQSRLAVNPRKLTQVLDISFEASDPLLASDIVNILGETYIQTRQAGRTNDTRMAAEWLADRMQSLKEKLNLSESKLQNYLEKEHLVDLEGVLTLTKGEIEGNTRRLSDARITRMEAEALYKKIQSLGDSIYKNTEVVPEIFADPVIIGLKQKEITLSQKLSELSQRYGSGHDDIIATKSELESIEQELKKHIASTINGIKNHYEIALAKEKSVASEVNTNKDQVQDIGSKQTQLRELQREVDSNRNLYEMFFNRYKEATETASLSDNAIRFVDRADHPLVPVKPKKKLIVIISFMIGLVFGVILAVLRDYLNSTIKSPAEIEEKLGAALLGIVPFHKVKKADTDKISDIGKMAQVFPKSQFAESIRTIRTGLILSALDSPHNVWLITSSLSGEGKSSICMNLAISLSQLDNGKVLLIDADLRRPTLMKRFATLPEGSFGLAHVLSKTAEIDECIHNIGPNIDLIPAGLIPPNPLELLGSQMFINLLQELEKRYTMVLIDSPPINSVSDSNLLAQYVRSVIYVVRAEHTQVATIRQGLKHLRKFGAPMAGIILNQLDVEKGHGYYGTNYYYNYYQSSNYSEEKS</sequence>
<evidence type="ECO:0000256" key="2">
    <source>
        <dbReference type="ARBA" id="ARBA00007316"/>
    </source>
</evidence>
<dbReference type="GO" id="GO:0005524">
    <property type="term" value="F:ATP binding"/>
    <property type="evidence" value="ECO:0007669"/>
    <property type="project" value="UniProtKB-KW"/>
</dbReference>
<keyword evidence="13 16" id="KW-0472">Membrane</keyword>
<dbReference type="InterPro" id="IPR027417">
    <property type="entry name" value="P-loop_NTPase"/>
</dbReference>
<evidence type="ECO:0000256" key="3">
    <source>
        <dbReference type="ARBA" id="ARBA00008883"/>
    </source>
</evidence>
<keyword evidence="11" id="KW-0067">ATP-binding</keyword>
<keyword evidence="5" id="KW-1003">Cell membrane</keyword>
<evidence type="ECO:0000256" key="15">
    <source>
        <dbReference type="ARBA" id="ARBA00051245"/>
    </source>
</evidence>
<evidence type="ECO:0000259" key="19">
    <source>
        <dbReference type="Pfam" id="PF13807"/>
    </source>
</evidence>
<keyword evidence="6" id="KW-0997">Cell inner membrane</keyword>
<keyword evidence="10" id="KW-0418">Kinase</keyword>
<dbReference type="InterPro" id="IPR025669">
    <property type="entry name" value="AAA_dom"/>
</dbReference>
<dbReference type="Gene3D" id="3.40.50.300">
    <property type="entry name" value="P-loop containing nucleotide triphosphate hydrolases"/>
    <property type="match status" value="1"/>
</dbReference>
<comment type="similarity">
    <text evidence="3">Belongs to the etk/wzc family.</text>
</comment>
<dbReference type="CDD" id="cd05387">
    <property type="entry name" value="BY-kinase"/>
    <property type="match status" value="1"/>
</dbReference>
<dbReference type="GO" id="GO:0005886">
    <property type="term" value="C:plasma membrane"/>
    <property type="evidence" value="ECO:0007669"/>
    <property type="project" value="UniProtKB-SubCell"/>
</dbReference>
<dbReference type="GO" id="GO:0004715">
    <property type="term" value="F:non-membrane spanning protein tyrosine kinase activity"/>
    <property type="evidence" value="ECO:0007669"/>
    <property type="project" value="UniProtKB-EC"/>
</dbReference>
<dbReference type="PANTHER" id="PTHR32309:SF13">
    <property type="entry name" value="FERRIC ENTEROBACTIN TRANSPORT PROTEIN FEPE"/>
    <property type="match status" value="1"/>
</dbReference>
<evidence type="ECO:0000256" key="14">
    <source>
        <dbReference type="ARBA" id="ARBA00023137"/>
    </source>
</evidence>
<dbReference type="SUPFAM" id="SSF52540">
    <property type="entry name" value="P-loop containing nucleoside triphosphate hydrolases"/>
    <property type="match status" value="1"/>
</dbReference>
<evidence type="ECO:0000259" key="18">
    <source>
        <dbReference type="Pfam" id="PF13614"/>
    </source>
</evidence>
<evidence type="ECO:0000256" key="10">
    <source>
        <dbReference type="ARBA" id="ARBA00022777"/>
    </source>
</evidence>
<dbReference type="AlphaFoldDB" id="A0A975MLH3"/>
<dbReference type="InterPro" id="IPR005702">
    <property type="entry name" value="Wzc-like_C"/>
</dbReference>
<name>A0A975MLH3_9GAMM</name>
<feature type="domain" description="Polysaccharide chain length determinant N-terminal" evidence="17">
    <location>
        <begin position="30"/>
        <end position="121"/>
    </location>
</feature>
<dbReference type="InterPro" id="IPR003856">
    <property type="entry name" value="LPS_length_determ_N"/>
</dbReference>
<comment type="similarity">
    <text evidence="2">Belongs to the CpsD/CapB family.</text>
</comment>
<keyword evidence="21" id="KW-1185">Reference proteome</keyword>
<evidence type="ECO:0000256" key="12">
    <source>
        <dbReference type="ARBA" id="ARBA00022989"/>
    </source>
</evidence>
<evidence type="ECO:0000313" key="20">
    <source>
        <dbReference type="EMBL" id="QWF70051.1"/>
    </source>
</evidence>
<reference evidence="20" key="1">
    <citation type="submission" date="2021-04" db="EMBL/GenBank/DDBJ databases">
        <title>Draft genome sequence data of methanotrophic Methylovulum sp. strain S1L and Methylomonas sp. strain S2AM isolated from boreal lake water columns.</title>
        <authorList>
            <person name="Rissanen A.J."/>
            <person name="Mangayil R."/>
            <person name="Svenning M.M."/>
            <person name="Khanongnuch R."/>
        </authorList>
    </citation>
    <scope>NUCLEOTIDE SEQUENCE</scope>
    <source>
        <strain evidence="20">S2AM</strain>
    </source>
</reference>
<evidence type="ECO:0000313" key="21">
    <source>
        <dbReference type="Proteomes" id="UP000676649"/>
    </source>
</evidence>
<comment type="catalytic activity">
    <reaction evidence="15">
        <text>L-tyrosyl-[protein] + ATP = O-phospho-L-tyrosyl-[protein] + ADP + H(+)</text>
        <dbReference type="Rhea" id="RHEA:10596"/>
        <dbReference type="Rhea" id="RHEA-COMP:10136"/>
        <dbReference type="Rhea" id="RHEA-COMP:20101"/>
        <dbReference type="ChEBI" id="CHEBI:15378"/>
        <dbReference type="ChEBI" id="CHEBI:30616"/>
        <dbReference type="ChEBI" id="CHEBI:46858"/>
        <dbReference type="ChEBI" id="CHEBI:61978"/>
        <dbReference type="ChEBI" id="CHEBI:456216"/>
        <dbReference type="EC" id="2.7.10.2"/>
    </reaction>
</comment>
<feature type="transmembrane region" description="Helical" evidence="16">
    <location>
        <begin position="464"/>
        <end position="483"/>
    </location>
</feature>
<dbReference type="EC" id="2.7.10.2" evidence="4"/>
<accession>A0A975MLH3</accession>
<protein>
    <recommendedName>
        <fullName evidence="4">non-specific protein-tyrosine kinase</fullName>
        <ecNumber evidence="4">2.7.10.2</ecNumber>
    </recommendedName>
</protein>
<keyword evidence="7 20" id="KW-0808">Transferase</keyword>
<feature type="domain" description="Tyrosine-protein kinase G-rich" evidence="19">
    <location>
        <begin position="407"/>
        <end position="485"/>
    </location>
</feature>
<evidence type="ECO:0000256" key="11">
    <source>
        <dbReference type="ARBA" id="ARBA00022840"/>
    </source>
</evidence>
<keyword evidence="14" id="KW-0829">Tyrosine-protein kinase</keyword>
<dbReference type="RefSeq" id="WP_215580842.1">
    <property type="nucleotide sequence ID" value="NZ_CP073754.1"/>
</dbReference>
<evidence type="ECO:0000256" key="5">
    <source>
        <dbReference type="ARBA" id="ARBA00022475"/>
    </source>
</evidence>
<keyword evidence="12 16" id="KW-1133">Transmembrane helix</keyword>
<evidence type="ECO:0000256" key="1">
    <source>
        <dbReference type="ARBA" id="ARBA00004429"/>
    </source>
</evidence>
<keyword evidence="9" id="KW-0547">Nucleotide-binding</keyword>
<feature type="domain" description="AAA" evidence="18">
    <location>
        <begin position="568"/>
        <end position="716"/>
    </location>
</feature>
<dbReference type="PANTHER" id="PTHR32309">
    <property type="entry name" value="TYROSINE-PROTEIN KINASE"/>
    <property type="match status" value="1"/>
</dbReference>
<dbReference type="Proteomes" id="UP000676649">
    <property type="component" value="Chromosome"/>
</dbReference>
<feature type="transmembrane region" description="Helical" evidence="16">
    <location>
        <begin position="45"/>
        <end position="63"/>
    </location>
</feature>
<gene>
    <name evidence="20" type="ORF">KEF85_11890</name>
</gene>
<evidence type="ECO:0000256" key="16">
    <source>
        <dbReference type="SAM" id="Phobius"/>
    </source>
</evidence>
<evidence type="ECO:0000256" key="8">
    <source>
        <dbReference type="ARBA" id="ARBA00022692"/>
    </source>
</evidence>
<comment type="subcellular location">
    <subcellularLocation>
        <location evidence="1">Cell inner membrane</location>
        <topology evidence="1">Multi-pass membrane protein</topology>
    </subcellularLocation>
</comment>
<evidence type="ECO:0000256" key="6">
    <source>
        <dbReference type="ARBA" id="ARBA00022519"/>
    </source>
</evidence>
<dbReference type="InterPro" id="IPR032807">
    <property type="entry name" value="GNVR"/>
</dbReference>
<evidence type="ECO:0000256" key="7">
    <source>
        <dbReference type="ARBA" id="ARBA00022679"/>
    </source>
</evidence>
<dbReference type="Pfam" id="PF02706">
    <property type="entry name" value="Wzz"/>
    <property type="match status" value="1"/>
</dbReference>
<evidence type="ECO:0000256" key="13">
    <source>
        <dbReference type="ARBA" id="ARBA00023136"/>
    </source>
</evidence>
<evidence type="ECO:0000259" key="17">
    <source>
        <dbReference type="Pfam" id="PF02706"/>
    </source>
</evidence>
<dbReference type="NCBIfam" id="TIGR01007">
    <property type="entry name" value="eps_fam"/>
    <property type="match status" value="1"/>
</dbReference>
<proteinExistence type="inferred from homology"/>
<dbReference type="EMBL" id="CP073754">
    <property type="protein sequence ID" value="QWF70051.1"/>
    <property type="molecule type" value="Genomic_DNA"/>
</dbReference>
<evidence type="ECO:0000256" key="4">
    <source>
        <dbReference type="ARBA" id="ARBA00011903"/>
    </source>
</evidence>
<dbReference type="KEGG" id="mpad:KEF85_11890"/>